<gene>
    <name evidence="2" type="ORF">GIB67_022415</name>
</gene>
<dbReference type="Proteomes" id="UP000541444">
    <property type="component" value="Unassembled WGS sequence"/>
</dbReference>
<accession>A0A7J7MTV2</accession>
<evidence type="ECO:0000313" key="2">
    <source>
        <dbReference type="EMBL" id="KAF6158335.1"/>
    </source>
</evidence>
<sequence length="93" mass="10414">MLFQYFDFHYFVNTIVRSMAHYNPFDKLQSSGDDSNTVDTGNNSSSNASSKNKRGFARGSKPLPNGKKKKIGINSWSQPNQTNPDTNTYSSDI</sequence>
<dbReference type="AlphaFoldDB" id="A0A7J7MTV2"/>
<evidence type="ECO:0000256" key="1">
    <source>
        <dbReference type="SAM" id="MobiDB-lite"/>
    </source>
</evidence>
<feature type="compositionally biased region" description="Polar residues" evidence="1">
    <location>
        <begin position="74"/>
        <end position="93"/>
    </location>
</feature>
<protein>
    <submittedName>
        <fullName evidence="2">Uncharacterized protein</fullName>
    </submittedName>
</protein>
<evidence type="ECO:0000313" key="3">
    <source>
        <dbReference type="Proteomes" id="UP000541444"/>
    </source>
</evidence>
<proteinExistence type="predicted"/>
<dbReference type="EMBL" id="JACGCM010001226">
    <property type="protein sequence ID" value="KAF6158335.1"/>
    <property type="molecule type" value="Genomic_DNA"/>
</dbReference>
<comment type="caution">
    <text evidence="2">The sequence shown here is derived from an EMBL/GenBank/DDBJ whole genome shotgun (WGS) entry which is preliminary data.</text>
</comment>
<organism evidence="2 3">
    <name type="scientific">Kingdonia uniflora</name>
    <dbReference type="NCBI Taxonomy" id="39325"/>
    <lineage>
        <taxon>Eukaryota</taxon>
        <taxon>Viridiplantae</taxon>
        <taxon>Streptophyta</taxon>
        <taxon>Embryophyta</taxon>
        <taxon>Tracheophyta</taxon>
        <taxon>Spermatophyta</taxon>
        <taxon>Magnoliopsida</taxon>
        <taxon>Ranunculales</taxon>
        <taxon>Circaeasteraceae</taxon>
        <taxon>Kingdonia</taxon>
    </lineage>
</organism>
<feature type="region of interest" description="Disordered" evidence="1">
    <location>
        <begin position="25"/>
        <end position="93"/>
    </location>
</feature>
<keyword evidence="3" id="KW-1185">Reference proteome</keyword>
<reference evidence="2 3" key="1">
    <citation type="journal article" date="2020" name="IScience">
        <title>Genome Sequencing of the Endangered Kingdonia uniflora (Circaeasteraceae, Ranunculales) Reveals Potential Mechanisms of Evolutionary Specialization.</title>
        <authorList>
            <person name="Sun Y."/>
            <person name="Deng T."/>
            <person name="Zhang A."/>
            <person name="Moore M.J."/>
            <person name="Landis J.B."/>
            <person name="Lin N."/>
            <person name="Zhang H."/>
            <person name="Zhang X."/>
            <person name="Huang J."/>
            <person name="Zhang X."/>
            <person name="Sun H."/>
            <person name="Wang H."/>
        </authorList>
    </citation>
    <scope>NUCLEOTIDE SEQUENCE [LARGE SCALE GENOMIC DNA]</scope>
    <source>
        <strain evidence="2">TB1705</strain>
        <tissue evidence="2">Leaf</tissue>
    </source>
</reference>
<name>A0A7J7MTV2_9MAGN</name>
<feature type="compositionally biased region" description="Polar residues" evidence="1">
    <location>
        <begin position="28"/>
        <end position="41"/>
    </location>
</feature>